<name>A0A1I5Y6B3_9FIRM</name>
<dbReference type="GO" id="GO:0005576">
    <property type="term" value="C:extracellular region"/>
    <property type="evidence" value="ECO:0007669"/>
    <property type="project" value="UniProtKB-SubCell"/>
</dbReference>
<feature type="domain" description="Flagellin C-terminal" evidence="6">
    <location>
        <begin position="188"/>
        <end position="273"/>
    </location>
</feature>
<dbReference type="GO" id="GO:0005198">
    <property type="term" value="F:structural molecule activity"/>
    <property type="evidence" value="ECO:0007669"/>
    <property type="project" value="UniProtKB-UniRule"/>
</dbReference>
<dbReference type="InterPro" id="IPR001029">
    <property type="entry name" value="Flagellin_N"/>
</dbReference>
<evidence type="ECO:0000313" key="8">
    <source>
        <dbReference type="Proteomes" id="UP000182624"/>
    </source>
</evidence>
<dbReference type="PANTHER" id="PTHR42792">
    <property type="entry name" value="FLAGELLIN"/>
    <property type="match status" value="1"/>
</dbReference>
<dbReference type="Pfam" id="PF00700">
    <property type="entry name" value="Flagellin_C"/>
    <property type="match status" value="1"/>
</dbReference>
<keyword evidence="4" id="KW-0964">Secreted</keyword>
<dbReference type="InterPro" id="IPR042187">
    <property type="entry name" value="Flagellin_C_sub2"/>
</dbReference>
<evidence type="ECO:0000256" key="1">
    <source>
        <dbReference type="ARBA" id="ARBA00005709"/>
    </source>
</evidence>
<dbReference type="AlphaFoldDB" id="A0A1I5Y6B3"/>
<evidence type="ECO:0000259" key="6">
    <source>
        <dbReference type="Pfam" id="PF00700"/>
    </source>
</evidence>
<keyword evidence="3 4" id="KW-0975">Bacterial flagellum</keyword>
<dbReference type="PRINTS" id="PR00207">
    <property type="entry name" value="FLAGELLIN"/>
</dbReference>
<evidence type="ECO:0000313" key="7">
    <source>
        <dbReference type="EMBL" id="SFQ39694.1"/>
    </source>
</evidence>
<feature type="domain" description="Flagellin N-terminal" evidence="5">
    <location>
        <begin position="3"/>
        <end position="141"/>
    </location>
</feature>
<comment type="similarity">
    <text evidence="1 4">Belongs to the bacterial flagellin family.</text>
</comment>
<dbReference type="Pfam" id="PF00669">
    <property type="entry name" value="Flagellin_N"/>
    <property type="match status" value="1"/>
</dbReference>
<dbReference type="PANTHER" id="PTHR42792:SF2">
    <property type="entry name" value="FLAGELLIN"/>
    <property type="match status" value="1"/>
</dbReference>
<evidence type="ECO:0000256" key="2">
    <source>
        <dbReference type="ARBA" id="ARBA00020110"/>
    </source>
</evidence>
<evidence type="ECO:0000259" key="5">
    <source>
        <dbReference type="Pfam" id="PF00669"/>
    </source>
</evidence>
<dbReference type="InterPro" id="IPR001492">
    <property type="entry name" value="Flagellin"/>
</dbReference>
<comment type="function">
    <text evidence="4">Flagellin is the subunit protein which polymerizes to form the filaments of bacterial flagella.</text>
</comment>
<evidence type="ECO:0000256" key="4">
    <source>
        <dbReference type="RuleBase" id="RU362073"/>
    </source>
</evidence>
<comment type="subcellular location">
    <subcellularLocation>
        <location evidence="4">Secreted</location>
    </subcellularLocation>
    <subcellularLocation>
        <location evidence="4">Bacterial flagellum</location>
    </subcellularLocation>
</comment>
<dbReference type="RefSeq" id="WP_074891722.1">
    <property type="nucleotide sequence ID" value="NZ_FOXO01000041.1"/>
</dbReference>
<organism evidence="7 8">
    <name type="scientific">Butyrivibrio proteoclasticus</name>
    <dbReference type="NCBI Taxonomy" id="43305"/>
    <lineage>
        <taxon>Bacteria</taxon>
        <taxon>Bacillati</taxon>
        <taxon>Bacillota</taxon>
        <taxon>Clostridia</taxon>
        <taxon>Lachnospirales</taxon>
        <taxon>Lachnospiraceae</taxon>
        <taxon>Butyrivibrio</taxon>
    </lineage>
</organism>
<dbReference type="SUPFAM" id="SSF64518">
    <property type="entry name" value="Phase 1 flagellin"/>
    <property type="match status" value="1"/>
</dbReference>
<dbReference type="Proteomes" id="UP000182624">
    <property type="component" value="Unassembled WGS sequence"/>
</dbReference>
<keyword evidence="7" id="KW-0969">Cilium</keyword>
<dbReference type="GO" id="GO:0009288">
    <property type="term" value="C:bacterial-type flagellum"/>
    <property type="evidence" value="ECO:0007669"/>
    <property type="project" value="UniProtKB-SubCell"/>
</dbReference>
<dbReference type="InterPro" id="IPR046358">
    <property type="entry name" value="Flagellin_C"/>
</dbReference>
<dbReference type="EMBL" id="FOXO01000041">
    <property type="protein sequence ID" value="SFQ39694.1"/>
    <property type="molecule type" value="Genomic_DNA"/>
</dbReference>
<keyword evidence="8" id="KW-1185">Reference proteome</keyword>
<gene>
    <name evidence="7" type="ORF">SAMN04487928_14111</name>
</gene>
<reference evidence="8" key="1">
    <citation type="submission" date="2016-10" db="EMBL/GenBank/DDBJ databases">
        <authorList>
            <person name="Varghese N."/>
            <person name="Submissions S."/>
        </authorList>
    </citation>
    <scope>NUCLEOTIDE SEQUENCE [LARGE SCALE GENOMIC DNA]</scope>
    <source>
        <strain evidence="8">P18</strain>
    </source>
</reference>
<proteinExistence type="inferred from homology"/>
<sequence>MVVQHNINAMNANRQLGITTGIQAKSSEKLSSGYKVNRAADDAAGLAISEKMRRQVRGLTQASANAQDGISAVQTAEGALNEVHDMLQRMNELATKAANDTLTSKDRSYIQSELNALSTEITRTAEATEFNNQKLLDGTFTNKNLQVGSETESRNQINICIKSMTATKIGVATGNIKVSTHDQAKATMTKIKTALESISTQRSDLGAIQNRLEHTIKNLDNVVENTQAAESAIRDTDMATEMVKFSNNNILAQAGQSMLAQANQSNQGVLSLLG</sequence>
<dbReference type="Gene3D" id="6.10.10.10">
    <property type="entry name" value="Flagellar export chaperone, C-terminal domain"/>
    <property type="match status" value="1"/>
</dbReference>
<accession>A0A1I5Y6B3</accession>
<keyword evidence="7" id="KW-0966">Cell projection</keyword>
<dbReference type="OrthoDB" id="9796789at2"/>
<evidence type="ECO:0000256" key="3">
    <source>
        <dbReference type="ARBA" id="ARBA00023143"/>
    </source>
</evidence>
<dbReference type="Gene3D" id="1.20.1330.10">
    <property type="entry name" value="f41 fragment of flagellin, N-terminal domain"/>
    <property type="match status" value="1"/>
</dbReference>
<protein>
    <recommendedName>
        <fullName evidence="2 4">Flagellin</fullName>
    </recommendedName>
</protein>
<keyword evidence="7" id="KW-0282">Flagellum</keyword>